<sequence>MGSLFAELARQAPANARREIDAYARDVPEFAAVERDTRARAEALDYAVWFRRRTIELSPQNGVLTDGDLDYIASMGELRANAGMSLASRQQVLSIHTELMLREIDEATRARSAGSLDELMRVMGWFAPQGERGIDAYCRGFVTVLRRRMPFAAQAALLAKALLSDDPMAKELARVVDVELADTYAVVVIRVPDRPGDDRDLDDVVEALVRAHRTPAFWNADHTGRGGELIALLPDGPHLPDVAGDFAASLGHPCAAGTATGPRTDLADALDRARRISRTAPLHRAPARVRPRSLADVFVELAVADAPFTDAWLKGIARELAPGPDLLLTLDAYYHCDMNRALTATALNVHPRTLDYRLRRVRDLTGLDPASTRGVRILSTVVTRSLSGAWR</sequence>
<dbReference type="InterPro" id="IPR041522">
    <property type="entry name" value="CdaR_GGDEF"/>
</dbReference>
<gene>
    <name evidence="4" type="ORF">IAG44_42115</name>
</gene>
<dbReference type="EMBL" id="CP060828">
    <property type="protein sequence ID" value="QNP75356.1"/>
    <property type="molecule type" value="Genomic_DNA"/>
</dbReference>
<dbReference type="Pfam" id="PF13556">
    <property type="entry name" value="HTH_30"/>
    <property type="match status" value="1"/>
</dbReference>
<dbReference type="Proteomes" id="UP000516052">
    <property type="component" value="Chromosome"/>
</dbReference>
<keyword evidence="5" id="KW-1185">Reference proteome</keyword>
<reference evidence="4 5" key="1">
    <citation type="submission" date="2020-08" db="EMBL/GenBank/DDBJ databases">
        <title>A novel species.</title>
        <authorList>
            <person name="Gao J."/>
        </authorList>
    </citation>
    <scope>NUCLEOTIDE SEQUENCE [LARGE SCALE GENOMIC DNA]</scope>
    <source>
        <strain evidence="4 5">CRXT-G-22</strain>
    </source>
</reference>
<protein>
    <submittedName>
        <fullName evidence="4">Helix-turn-helix domain-containing protein</fullName>
    </submittedName>
</protein>
<name>A0A7H0IRE0_9ACTN</name>
<dbReference type="InterPro" id="IPR025736">
    <property type="entry name" value="PucR_C-HTH_dom"/>
</dbReference>
<dbReference type="PANTHER" id="PTHR33744:SF1">
    <property type="entry name" value="DNA-BINDING TRANSCRIPTIONAL ACTIVATOR ADER"/>
    <property type="match status" value="1"/>
</dbReference>
<dbReference type="KEGG" id="sroi:IAG44_42115"/>
<organism evidence="4 5">
    <name type="scientific">Streptomyces roseirectus</name>
    <dbReference type="NCBI Taxonomy" id="2768066"/>
    <lineage>
        <taxon>Bacteria</taxon>
        <taxon>Bacillati</taxon>
        <taxon>Actinomycetota</taxon>
        <taxon>Actinomycetes</taxon>
        <taxon>Kitasatosporales</taxon>
        <taxon>Streptomycetaceae</taxon>
        <taxon>Streptomyces</taxon>
    </lineage>
</organism>
<proteinExistence type="inferred from homology"/>
<evidence type="ECO:0000313" key="5">
    <source>
        <dbReference type="Proteomes" id="UP000516052"/>
    </source>
</evidence>
<dbReference type="PANTHER" id="PTHR33744">
    <property type="entry name" value="CARBOHYDRATE DIACID REGULATOR"/>
    <property type="match status" value="1"/>
</dbReference>
<dbReference type="AlphaFoldDB" id="A0A7H0IRE0"/>
<dbReference type="Pfam" id="PF17853">
    <property type="entry name" value="GGDEF_2"/>
    <property type="match status" value="1"/>
</dbReference>
<evidence type="ECO:0000256" key="1">
    <source>
        <dbReference type="ARBA" id="ARBA00006754"/>
    </source>
</evidence>
<comment type="similarity">
    <text evidence="1">Belongs to the CdaR family.</text>
</comment>
<feature type="domain" description="CdaR GGDEF-like" evidence="3">
    <location>
        <begin position="165"/>
        <end position="275"/>
    </location>
</feature>
<accession>A0A7H0IRE0</accession>
<dbReference type="InterPro" id="IPR051448">
    <property type="entry name" value="CdaR-like_regulators"/>
</dbReference>
<evidence type="ECO:0000313" key="4">
    <source>
        <dbReference type="EMBL" id="QNP75356.1"/>
    </source>
</evidence>
<evidence type="ECO:0000259" key="2">
    <source>
        <dbReference type="Pfam" id="PF13556"/>
    </source>
</evidence>
<dbReference type="InterPro" id="IPR042070">
    <property type="entry name" value="PucR_C-HTH_sf"/>
</dbReference>
<dbReference type="RefSeq" id="WP_187752277.1">
    <property type="nucleotide sequence ID" value="NZ_CP060828.1"/>
</dbReference>
<feature type="domain" description="PucR C-terminal helix-turn-helix" evidence="2">
    <location>
        <begin position="326"/>
        <end position="373"/>
    </location>
</feature>
<dbReference type="Gene3D" id="1.10.10.2840">
    <property type="entry name" value="PucR C-terminal helix-turn-helix domain"/>
    <property type="match status" value="1"/>
</dbReference>
<evidence type="ECO:0000259" key="3">
    <source>
        <dbReference type="Pfam" id="PF17853"/>
    </source>
</evidence>